<organism evidence="1 2">
    <name type="scientific">Citrus sinensis</name>
    <name type="common">Sweet orange</name>
    <name type="synonym">Citrus aurantium var. sinensis</name>
    <dbReference type="NCBI Taxonomy" id="2711"/>
    <lineage>
        <taxon>Eukaryota</taxon>
        <taxon>Viridiplantae</taxon>
        <taxon>Streptophyta</taxon>
        <taxon>Embryophyta</taxon>
        <taxon>Tracheophyta</taxon>
        <taxon>Spermatophyta</taxon>
        <taxon>Magnoliopsida</taxon>
        <taxon>eudicotyledons</taxon>
        <taxon>Gunneridae</taxon>
        <taxon>Pentapetalae</taxon>
        <taxon>rosids</taxon>
        <taxon>malvids</taxon>
        <taxon>Sapindales</taxon>
        <taxon>Rutaceae</taxon>
        <taxon>Aurantioideae</taxon>
        <taxon>Citrus</taxon>
    </lineage>
</organism>
<reference evidence="2" key="1">
    <citation type="journal article" date="2023" name="Hortic. Res.">
        <title>A chromosome-level phased genome enabling allele-level studies in sweet orange: a case study on citrus Huanglongbing tolerance.</title>
        <authorList>
            <person name="Wu B."/>
            <person name="Yu Q."/>
            <person name="Deng Z."/>
            <person name="Duan Y."/>
            <person name="Luo F."/>
            <person name="Gmitter F. Jr."/>
        </authorList>
    </citation>
    <scope>NUCLEOTIDE SEQUENCE [LARGE SCALE GENOMIC DNA]</scope>
    <source>
        <strain evidence="2">cv. Valencia</strain>
    </source>
</reference>
<dbReference type="Proteomes" id="UP000829398">
    <property type="component" value="Chromosome 3"/>
</dbReference>
<evidence type="ECO:0000313" key="1">
    <source>
        <dbReference type="EMBL" id="KAH9778479.1"/>
    </source>
</evidence>
<keyword evidence="2" id="KW-1185">Reference proteome</keyword>
<proteinExistence type="predicted"/>
<name>A0ACB8LYL8_CITSI</name>
<dbReference type="EMBL" id="CM039172">
    <property type="protein sequence ID" value="KAH9778479.1"/>
    <property type="molecule type" value="Genomic_DNA"/>
</dbReference>
<comment type="caution">
    <text evidence="1">The sequence shown here is derived from an EMBL/GenBank/DDBJ whole genome shotgun (WGS) entry which is preliminary data.</text>
</comment>
<gene>
    <name evidence="1" type="ORF">KPL71_007371</name>
</gene>
<sequence>MDVKKIVVIVEDVDAARAALLWALQNLLRFGDVVTLLHVFPSLNSRNRKKLRLLRLQGYQLALSFKDICNDFFNTDGCYVVDGSYVVDIDEKIVMLQTNVEIIVTEGDQEGARIVALVREIGASALVVGLHDRSFLYRLAMSHNDISSGFNCRVLAIKQPAASPQLRTQTSAATTPDRSSNLDFSLSQIEIDRLE</sequence>
<accession>A0ACB8LYL8</accession>
<evidence type="ECO:0000313" key="2">
    <source>
        <dbReference type="Proteomes" id="UP000829398"/>
    </source>
</evidence>
<protein>
    <submittedName>
        <fullName evidence="1">Usp domain-containing protein</fullName>
    </submittedName>
</protein>